<dbReference type="Gene3D" id="1.25.40.20">
    <property type="entry name" value="Ankyrin repeat-containing domain"/>
    <property type="match status" value="1"/>
</dbReference>
<dbReference type="SUPFAM" id="SSF48403">
    <property type="entry name" value="Ankyrin repeat"/>
    <property type="match status" value="1"/>
</dbReference>
<proteinExistence type="predicted"/>
<accession>A0A183AWD6</accession>
<name>A0A183AWD6_9TREM</name>
<dbReference type="AlphaFoldDB" id="A0A183AWD6"/>
<dbReference type="WBParaSite" id="ECPE_0001130601-mRNA-1">
    <property type="protein sequence ID" value="ECPE_0001130601-mRNA-1"/>
    <property type="gene ID" value="ECPE_0001130601"/>
</dbReference>
<dbReference type="InterPro" id="IPR002110">
    <property type="entry name" value="Ankyrin_rpt"/>
</dbReference>
<reference evidence="1" key="1">
    <citation type="submission" date="2016-06" db="UniProtKB">
        <authorList>
            <consortium name="WormBaseParasite"/>
        </authorList>
    </citation>
    <scope>IDENTIFICATION</scope>
</reference>
<organism evidence="1">
    <name type="scientific">Echinostoma caproni</name>
    <dbReference type="NCBI Taxonomy" id="27848"/>
    <lineage>
        <taxon>Eukaryota</taxon>
        <taxon>Metazoa</taxon>
        <taxon>Spiralia</taxon>
        <taxon>Lophotrochozoa</taxon>
        <taxon>Platyhelminthes</taxon>
        <taxon>Trematoda</taxon>
        <taxon>Digenea</taxon>
        <taxon>Plagiorchiida</taxon>
        <taxon>Echinostomata</taxon>
        <taxon>Echinostomatoidea</taxon>
        <taxon>Echinostomatidae</taxon>
        <taxon>Echinostoma</taxon>
    </lineage>
</organism>
<evidence type="ECO:0000313" key="1">
    <source>
        <dbReference type="WBParaSite" id="ECPE_0001130601-mRNA-1"/>
    </source>
</evidence>
<sequence length="210" mass="24189">LESLPPLSTAIHAHLDGDMRNRLSALEPNPEELLKEMQEMDEFQHTNLELFVILNSMEHVDKAINAGFSVNTKGKGGYTLLHYANMWNRPELVRYLYTNHAELFPGNNLNETPHNLSEKYENKASNEMMLWAECRQDFYALLEQTRGVLAGADKAEFTKEEKKMLETACIDGESWLEKTRDASLSALRTKKEHIELIVEPFFRPKTPKHT</sequence>
<protein>
    <submittedName>
        <fullName evidence="1">ANK_REP_REGION domain-containing protein</fullName>
    </submittedName>
</protein>
<dbReference type="InterPro" id="IPR036770">
    <property type="entry name" value="Ankyrin_rpt-contain_sf"/>
</dbReference>
<dbReference type="Pfam" id="PF13606">
    <property type="entry name" value="Ank_3"/>
    <property type="match status" value="1"/>
</dbReference>